<dbReference type="AlphaFoldDB" id="A0A0D0CR02"/>
<name>A0A0D0CR02_9AGAM</name>
<evidence type="ECO:0000313" key="2">
    <source>
        <dbReference type="Proteomes" id="UP000054538"/>
    </source>
</evidence>
<dbReference type="InParanoid" id="A0A0D0CR02"/>
<protein>
    <submittedName>
        <fullName evidence="1">Uncharacterized protein</fullName>
    </submittedName>
</protein>
<reference evidence="2" key="2">
    <citation type="submission" date="2015-01" db="EMBL/GenBank/DDBJ databases">
        <title>Evolutionary Origins and Diversification of the Mycorrhizal Mutualists.</title>
        <authorList>
            <consortium name="DOE Joint Genome Institute"/>
            <consortium name="Mycorrhizal Genomics Consortium"/>
            <person name="Kohler A."/>
            <person name="Kuo A."/>
            <person name="Nagy L.G."/>
            <person name="Floudas D."/>
            <person name="Copeland A."/>
            <person name="Barry K.W."/>
            <person name="Cichocki N."/>
            <person name="Veneault-Fourrey C."/>
            <person name="LaButti K."/>
            <person name="Lindquist E.A."/>
            <person name="Lipzen A."/>
            <person name="Lundell T."/>
            <person name="Morin E."/>
            <person name="Murat C."/>
            <person name="Riley R."/>
            <person name="Ohm R."/>
            <person name="Sun H."/>
            <person name="Tunlid A."/>
            <person name="Henrissat B."/>
            <person name="Grigoriev I.V."/>
            <person name="Hibbett D.S."/>
            <person name="Martin F."/>
        </authorList>
    </citation>
    <scope>NUCLEOTIDE SEQUENCE [LARGE SCALE GENOMIC DNA]</scope>
    <source>
        <strain evidence="2">Ve08.2h10</strain>
    </source>
</reference>
<dbReference type="Proteomes" id="UP000054538">
    <property type="component" value="Unassembled WGS sequence"/>
</dbReference>
<sequence>MATPAVTETEGIDATFPCLQEILHRMTLITSAPARCKTLDRTSGIRKCEKLTHFGYGTANRRLAKCGATVTLLDDLADGRNVYIVK</sequence>
<keyword evidence="2" id="KW-1185">Reference proteome</keyword>
<reference evidence="1 2" key="1">
    <citation type="submission" date="2014-04" db="EMBL/GenBank/DDBJ databases">
        <authorList>
            <consortium name="DOE Joint Genome Institute"/>
            <person name="Kuo A."/>
            <person name="Kohler A."/>
            <person name="Jargeat P."/>
            <person name="Nagy L.G."/>
            <person name="Floudas D."/>
            <person name="Copeland A."/>
            <person name="Barry K.W."/>
            <person name="Cichocki N."/>
            <person name="Veneault-Fourrey C."/>
            <person name="LaButti K."/>
            <person name="Lindquist E.A."/>
            <person name="Lipzen A."/>
            <person name="Lundell T."/>
            <person name="Morin E."/>
            <person name="Murat C."/>
            <person name="Sun H."/>
            <person name="Tunlid A."/>
            <person name="Henrissat B."/>
            <person name="Grigoriev I.V."/>
            <person name="Hibbett D.S."/>
            <person name="Martin F."/>
            <person name="Nordberg H.P."/>
            <person name="Cantor M.N."/>
            <person name="Hua S.X."/>
        </authorList>
    </citation>
    <scope>NUCLEOTIDE SEQUENCE [LARGE SCALE GENOMIC DNA]</scope>
    <source>
        <strain evidence="1 2">Ve08.2h10</strain>
    </source>
</reference>
<accession>A0A0D0CR02</accession>
<gene>
    <name evidence="1" type="ORF">PAXRUDRAFT_834864</name>
</gene>
<evidence type="ECO:0000313" key="1">
    <source>
        <dbReference type="EMBL" id="KIK77808.1"/>
    </source>
</evidence>
<dbReference type="HOGENOM" id="CLU_2498507_0_0_1"/>
<dbReference type="EMBL" id="KN826826">
    <property type="protein sequence ID" value="KIK77808.1"/>
    <property type="molecule type" value="Genomic_DNA"/>
</dbReference>
<organism evidence="1 2">
    <name type="scientific">Paxillus rubicundulus Ve08.2h10</name>
    <dbReference type="NCBI Taxonomy" id="930991"/>
    <lineage>
        <taxon>Eukaryota</taxon>
        <taxon>Fungi</taxon>
        <taxon>Dikarya</taxon>
        <taxon>Basidiomycota</taxon>
        <taxon>Agaricomycotina</taxon>
        <taxon>Agaricomycetes</taxon>
        <taxon>Agaricomycetidae</taxon>
        <taxon>Boletales</taxon>
        <taxon>Paxilineae</taxon>
        <taxon>Paxillaceae</taxon>
        <taxon>Paxillus</taxon>
    </lineage>
</organism>
<proteinExistence type="predicted"/>